<proteinExistence type="predicted"/>
<dbReference type="Pfam" id="PF21647">
    <property type="entry name" value="DUF6857"/>
    <property type="match status" value="1"/>
</dbReference>
<organism evidence="3 4">
    <name type="scientific">Genlisea aurea</name>
    <dbReference type="NCBI Taxonomy" id="192259"/>
    <lineage>
        <taxon>Eukaryota</taxon>
        <taxon>Viridiplantae</taxon>
        <taxon>Streptophyta</taxon>
        <taxon>Embryophyta</taxon>
        <taxon>Tracheophyta</taxon>
        <taxon>Spermatophyta</taxon>
        <taxon>Magnoliopsida</taxon>
        <taxon>eudicotyledons</taxon>
        <taxon>Gunneridae</taxon>
        <taxon>Pentapetalae</taxon>
        <taxon>asterids</taxon>
        <taxon>lamiids</taxon>
        <taxon>Lamiales</taxon>
        <taxon>Lentibulariaceae</taxon>
        <taxon>Genlisea</taxon>
    </lineage>
</organism>
<dbReference type="PANTHER" id="PTHR31928">
    <property type="entry name" value="EXPRESSED PROTEIN"/>
    <property type="match status" value="1"/>
</dbReference>
<accession>S8ECV2</accession>
<feature type="region of interest" description="Disordered" evidence="1">
    <location>
        <begin position="1"/>
        <end position="32"/>
    </location>
</feature>
<evidence type="ECO:0000313" key="3">
    <source>
        <dbReference type="EMBL" id="EPS73783.1"/>
    </source>
</evidence>
<feature type="compositionally biased region" description="Low complexity" evidence="1">
    <location>
        <begin position="14"/>
        <end position="25"/>
    </location>
</feature>
<feature type="domain" description="DUF6857" evidence="2">
    <location>
        <begin position="127"/>
        <end position="172"/>
    </location>
</feature>
<dbReference type="InterPro" id="IPR049172">
    <property type="entry name" value="DUF6857_pln"/>
</dbReference>
<evidence type="ECO:0000259" key="2">
    <source>
        <dbReference type="Pfam" id="PF21647"/>
    </source>
</evidence>
<evidence type="ECO:0000313" key="4">
    <source>
        <dbReference type="Proteomes" id="UP000015453"/>
    </source>
</evidence>
<protein>
    <recommendedName>
        <fullName evidence="2">DUF6857 domain-containing protein</fullName>
    </recommendedName>
</protein>
<dbReference type="Proteomes" id="UP000015453">
    <property type="component" value="Unassembled WGS sequence"/>
</dbReference>
<dbReference type="EMBL" id="AUSU01000300">
    <property type="protein sequence ID" value="EPS73783.1"/>
    <property type="molecule type" value="Genomic_DNA"/>
</dbReference>
<feature type="compositionally biased region" description="Acidic residues" evidence="1">
    <location>
        <begin position="1"/>
        <end position="13"/>
    </location>
</feature>
<name>S8ECV2_9LAMI</name>
<keyword evidence="4" id="KW-1185">Reference proteome</keyword>
<feature type="non-terminal residue" evidence="3">
    <location>
        <position position="1"/>
    </location>
</feature>
<dbReference type="PANTHER" id="PTHR31928:SF12">
    <property type="entry name" value="DUF3741 DOMAIN-CONTAINING PROTEIN"/>
    <property type="match status" value="1"/>
</dbReference>
<dbReference type="AlphaFoldDB" id="S8ECV2"/>
<sequence>NDMDAFFENDSDCDSIVSSASSSSRASKRRSWNETELLGVKQIFDSSAAAKGKIKLPTRRSCSANVSPVRSVRYDSSDDNSSSTVSRRRVSVSTNGKTPINKKGPAKTRTPFKGNINNDDGSSPLTGVSWTSLPQNLVKLGKEALRQRDIALLAAADALQEACVSERLLNSLR</sequence>
<reference evidence="3 4" key="1">
    <citation type="journal article" date="2013" name="BMC Genomics">
        <title>The miniature genome of a carnivorous plant Genlisea aurea contains a low number of genes and short non-coding sequences.</title>
        <authorList>
            <person name="Leushkin E.V."/>
            <person name="Sutormin R.A."/>
            <person name="Nabieva E.R."/>
            <person name="Penin A.A."/>
            <person name="Kondrashov A.S."/>
            <person name="Logacheva M.D."/>
        </authorList>
    </citation>
    <scope>NUCLEOTIDE SEQUENCE [LARGE SCALE GENOMIC DNA]</scope>
</reference>
<comment type="caution">
    <text evidence="3">The sequence shown here is derived from an EMBL/GenBank/DDBJ whole genome shotgun (WGS) entry which is preliminary data.</text>
</comment>
<dbReference type="InterPro" id="IPR010341">
    <property type="entry name" value="DUF936_pln"/>
</dbReference>
<evidence type="ECO:0000256" key="1">
    <source>
        <dbReference type="SAM" id="MobiDB-lite"/>
    </source>
</evidence>
<feature type="region of interest" description="Disordered" evidence="1">
    <location>
        <begin position="59"/>
        <end position="121"/>
    </location>
</feature>
<gene>
    <name evidence="3" type="ORF">M569_00970</name>
</gene>